<dbReference type="Proteomes" id="UP000825935">
    <property type="component" value="Chromosome 4"/>
</dbReference>
<evidence type="ECO:0008006" key="4">
    <source>
        <dbReference type="Google" id="ProtNLM"/>
    </source>
</evidence>
<sequence length="252" mass="28693">MYLARALDMVQQTQFDIEFIMYSSSMGPAYSRPTASQRDFCKFPVNLWQTYGYNTPIVSKVALRECSSGACERNWSAYSLVHTKIRNRLSTMQLQRSVYCRANLKVARAFKEMTKPKQIDIDSFVWSDDIVRAPPSRDEEDDIYRMLHRDLESEGTRVNRSRSRVTTQRAASSTTRLAPRGPRPRRARVMRGSSSCGRGLPTESDTLLDIELDLEDEEPLMPPELVALEFDDEGRVLEGIDGDSSSSEDSDI</sequence>
<dbReference type="EMBL" id="CM035409">
    <property type="protein sequence ID" value="KAH7439370.1"/>
    <property type="molecule type" value="Genomic_DNA"/>
</dbReference>
<proteinExistence type="predicted"/>
<keyword evidence="3" id="KW-1185">Reference proteome</keyword>
<feature type="region of interest" description="Disordered" evidence="1">
    <location>
        <begin position="154"/>
        <end position="203"/>
    </location>
</feature>
<protein>
    <recommendedName>
        <fullName evidence="4">HAT C-terminal dimerisation domain-containing protein</fullName>
    </recommendedName>
</protein>
<evidence type="ECO:0000313" key="3">
    <source>
        <dbReference type="Proteomes" id="UP000825935"/>
    </source>
</evidence>
<evidence type="ECO:0000313" key="2">
    <source>
        <dbReference type="EMBL" id="KAH7439370.1"/>
    </source>
</evidence>
<feature type="region of interest" description="Disordered" evidence="1">
    <location>
        <begin position="232"/>
        <end position="252"/>
    </location>
</feature>
<organism evidence="2 3">
    <name type="scientific">Ceratopteris richardii</name>
    <name type="common">Triangle waterfern</name>
    <dbReference type="NCBI Taxonomy" id="49495"/>
    <lineage>
        <taxon>Eukaryota</taxon>
        <taxon>Viridiplantae</taxon>
        <taxon>Streptophyta</taxon>
        <taxon>Embryophyta</taxon>
        <taxon>Tracheophyta</taxon>
        <taxon>Polypodiopsida</taxon>
        <taxon>Polypodiidae</taxon>
        <taxon>Polypodiales</taxon>
        <taxon>Pteridineae</taxon>
        <taxon>Pteridaceae</taxon>
        <taxon>Parkerioideae</taxon>
        <taxon>Ceratopteris</taxon>
    </lineage>
</organism>
<accession>A0A8T2UX84</accession>
<gene>
    <name evidence="2" type="ORF">KP509_04G058000</name>
</gene>
<comment type="caution">
    <text evidence="2">The sequence shown here is derived from an EMBL/GenBank/DDBJ whole genome shotgun (WGS) entry which is preliminary data.</text>
</comment>
<dbReference type="AlphaFoldDB" id="A0A8T2UX84"/>
<dbReference type="SUPFAM" id="SSF53098">
    <property type="entry name" value="Ribonuclease H-like"/>
    <property type="match status" value="1"/>
</dbReference>
<dbReference type="OrthoDB" id="1435746at2759"/>
<evidence type="ECO:0000256" key="1">
    <source>
        <dbReference type="SAM" id="MobiDB-lite"/>
    </source>
</evidence>
<name>A0A8T2UX84_CERRI</name>
<reference evidence="2" key="1">
    <citation type="submission" date="2021-08" db="EMBL/GenBank/DDBJ databases">
        <title>WGS assembly of Ceratopteris richardii.</title>
        <authorList>
            <person name="Marchant D.B."/>
            <person name="Chen G."/>
            <person name="Jenkins J."/>
            <person name="Shu S."/>
            <person name="Leebens-Mack J."/>
            <person name="Grimwood J."/>
            <person name="Schmutz J."/>
            <person name="Soltis P."/>
            <person name="Soltis D."/>
            <person name="Chen Z.-H."/>
        </authorList>
    </citation>
    <scope>NUCLEOTIDE SEQUENCE</scope>
    <source>
        <strain evidence="2">Whitten #5841</strain>
        <tissue evidence="2">Leaf</tissue>
    </source>
</reference>
<dbReference type="InterPro" id="IPR012337">
    <property type="entry name" value="RNaseH-like_sf"/>
</dbReference>